<evidence type="ECO:0000259" key="11">
    <source>
        <dbReference type="Pfam" id="PF13976"/>
    </source>
</evidence>
<dbReference type="Pfam" id="PF07727">
    <property type="entry name" value="RVT_2"/>
    <property type="match status" value="1"/>
</dbReference>
<gene>
    <name evidence="15" type="ORF">Tci_003387</name>
</gene>
<feature type="domain" description="Reverse transcriptase RNase H-like" evidence="12">
    <location>
        <begin position="967"/>
        <end position="999"/>
    </location>
</feature>
<keyword evidence="3" id="KW-0548">Nucleotidyltransferase</keyword>
<feature type="compositionally biased region" description="Low complexity" evidence="8">
    <location>
        <begin position="191"/>
        <end position="206"/>
    </location>
</feature>
<dbReference type="InterPro" id="IPR013103">
    <property type="entry name" value="RVT_2"/>
</dbReference>
<name>A0A6L2J314_TANCI</name>
<dbReference type="Gene3D" id="2.40.70.10">
    <property type="entry name" value="Acid Proteases"/>
    <property type="match status" value="1"/>
</dbReference>
<evidence type="ECO:0000256" key="3">
    <source>
        <dbReference type="ARBA" id="ARBA00022695"/>
    </source>
</evidence>
<evidence type="ECO:0000256" key="7">
    <source>
        <dbReference type="ARBA" id="ARBA00022918"/>
    </source>
</evidence>
<dbReference type="Gene3D" id="3.10.10.10">
    <property type="entry name" value="HIV Type 1 Reverse Transcriptase, subunit A, domain 1"/>
    <property type="match status" value="1"/>
</dbReference>
<sequence>MARASSTKSWLWHQCLSHLNFDTINDLARNDLVSGLPKFKYNKEHLCPSCEQGKSKRASHPPKPVPNSRKRLHLLHMDLFGPMRIASINGKQIYNRRTKKIMETMNVSFDELSAMAFEQHSSKPKLQSMTSGQISSGLDLTYAPSTITTQQPTEGELDLLFEAMYDDYIDGQPSATARTVPTAQEPQIRQTSTASTTIAVTAPTPTNSSSLATNIPITSQDVDELNSNAMVDGNTFVNLFANPSTSAAESSSSQNVDPSNMHTFYQPYPHEFQWTKDHPLEQNVKEAMTDPTWIDSMQEELLQFKRLDSRLVVRGYRQEEGIDFEESFTPVARIEAIRIFLAYAAHKLFTVFQMDVKTVFLHGSLKEDVYVCQPEGFIDSDHPSHVYKLKKALYGLKQAPRTWRFQDDILVVQVYVDDIIFGSTHHRPDIVHATCLCAQYQAKLIEKYLKEVKRIFCYLQGTVNTDLWYTKDSGFELTGFSDVDYARCKDTFKSTFGGAQFLGEKLSWRDLPRNTPLDRVEILGSDDGVTTSFQLSQNLRPPCSIIKDKYMMKDQICRMVAATEQKTMQKAVKIFGALTDEAVRNGSIKKVEKRGNMGNLARIRMDYRVVPKNVNPLNVSNPAHARGNHPNQVVANNGGQGRGNQMNQARGRAFMLGAEEARQDLNIMTGLEPSELGFGYEIEIASGLLVEIDKVIKGYKLEIEGHVFDINLIPFEHRSFDVTIGMDWLSNHKAEIVFHEKVVRVPLLDGRVLRVLGERPKEKAILLMSAKDRDKKQEEIVMVRDYLETAFRTYYGHFESTVMPFGLTNAPAIFMDLMNRVCRPYLDKFVIVFIDGILIYSKTREEHVEHLRLVLELLKKEKMYAKFSKCEFWLIEVQFLGHVINGNEIHVDPSKIEAVKNWEAPRTSIKKCKTFDWYEEQEFSFQTLKDKLCIAPVLALLDGPKDFVVHCDAFGLGLGRVLMQRGAVVFALKIWRHYLYGIKIVIYTNHKSLQKERVKPKRVRDMNMTLQSSSKDRILAAQKEVVDESIGFQKGLDEMIEQRNDGTCTTWIGYGIAMDFVTKFPRTSSRHDTMWVIVDRLTKSAHFLPMRGDYKMDRFPRLYVNEIFARYGVPILIISYRNTHFTSRCWQSIQEAEVEEGQLIGHELVQKTTKKISQIQDRVKDARDRMVRFGKREKLAPRFVGPFEITKRIGLVPYRLRLPEELNGVHDTFHLSNLKKCLADPTLQVPLDEIQVDAKLNFTEDPVEILEREFKKLKHNRISIVKVRWNSKRGPEFT</sequence>
<feature type="compositionally biased region" description="Polar residues" evidence="8">
    <location>
        <begin position="177"/>
        <end position="190"/>
    </location>
</feature>
<dbReference type="SUPFAM" id="SSF56672">
    <property type="entry name" value="DNA/RNA polymerases"/>
    <property type="match status" value="2"/>
</dbReference>
<dbReference type="PANTHER" id="PTHR24559">
    <property type="entry name" value="TRANSPOSON TY3-I GAG-POL POLYPROTEIN"/>
    <property type="match status" value="1"/>
</dbReference>
<evidence type="ECO:0000259" key="10">
    <source>
        <dbReference type="Pfam" id="PF07727"/>
    </source>
</evidence>
<keyword evidence="2" id="KW-0808">Transferase</keyword>
<keyword evidence="5" id="KW-0255">Endonuclease</keyword>
<feature type="domain" description="Reverse transcriptase Ty1/copia-type" evidence="10">
    <location>
        <begin position="292"/>
        <end position="404"/>
    </location>
</feature>
<dbReference type="AlphaFoldDB" id="A0A6L2J314"/>
<evidence type="ECO:0000259" key="12">
    <source>
        <dbReference type="Pfam" id="PF17917"/>
    </source>
</evidence>
<dbReference type="InterPro" id="IPR043502">
    <property type="entry name" value="DNA/RNA_pol_sf"/>
</dbReference>
<dbReference type="InterPro" id="IPR041373">
    <property type="entry name" value="RT_RNaseH"/>
</dbReference>
<comment type="caution">
    <text evidence="15">The sequence shown here is derived from an EMBL/GenBank/DDBJ whole genome shotgun (WGS) entry which is preliminary data.</text>
</comment>
<dbReference type="InterPro" id="IPR041577">
    <property type="entry name" value="RT_RNaseH_2"/>
</dbReference>
<dbReference type="Pfam" id="PF08284">
    <property type="entry name" value="RVP_2"/>
    <property type="match status" value="1"/>
</dbReference>
<dbReference type="InterPro" id="IPR025724">
    <property type="entry name" value="GAG-pre-integrase_dom"/>
</dbReference>
<evidence type="ECO:0000256" key="6">
    <source>
        <dbReference type="ARBA" id="ARBA00022801"/>
    </source>
</evidence>
<evidence type="ECO:0000313" key="15">
    <source>
        <dbReference type="EMBL" id="GEU31409.1"/>
    </source>
</evidence>
<feature type="domain" description="Tf2-1-like SH3-like" evidence="14">
    <location>
        <begin position="1169"/>
        <end position="1221"/>
    </location>
</feature>
<feature type="domain" description="Reverse transcriptase/retrotransposon-derived protein RNase H-like" evidence="13">
    <location>
        <begin position="917"/>
        <end position="966"/>
    </location>
</feature>
<dbReference type="Pfam" id="PF24626">
    <property type="entry name" value="SH3_Tf2-1"/>
    <property type="match status" value="1"/>
</dbReference>
<dbReference type="InterPro" id="IPR056924">
    <property type="entry name" value="SH3_Tf2-1"/>
</dbReference>
<dbReference type="Gene3D" id="3.30.70.270">
    <property type="match status" value="1"/>
</dbReference>
<dbReference type="Gene3D" id="3.30.420.10">
    <property type="entry name" value="Ribonuclease H-like superfamily/Ribonuclease H"/>
    <property type="match status" value="1"/>
</dbReference>
<dbReference type="PANTHER" id="PTHR24559:SF444">
    <property type="entry name" value="REVERSE TRANSCRIPTASE DOMAIN-CONTAINING PROTEIN"/>
    <property type="match status" value="1"/>
</dbReference>
<protein>
    <recommendedName>
        <fullName evidence="1">RNA-directed DNA polymerase</fullName>
        <ecNumber evidence="1">2.7.7.49</ecNumber>
    </recommendedName>
</protein>
<dbReference type="GO" id="GO:0003676">
    <property type="term" value="F:nucleic acid binding"/>
    <property type="evidence" value="ECO:0007669"/>
    <property type="project" value="InterPro"/>
</dbReference>
<dbReference type="EC" id="2.7.7.49" evidence="1"/>
<dbReference type="Pfam" id="PF13976">
    <property type="entry name" value="gag_pre-integrs"/>
    <property type="match status" value="1"/>
</dbReference>
<dbReference type="FunFam" id="3.30.70.270:FF:000003">
    <property type="entry name" value="Transposon Ty3-G Gag-Pol polyprotein"/>
    <property type="match status" value="1"/>
</dbReference>
<dbReference type="InterPro" id="IPR036397">
    <property type="entry name" value="RNaseH_sf"/>
</dbReference>
<evidence type="ECO:0000256" key="2">
    <source>
        <dbReference type="ARBA" id="ARBA00022679"/>
    </source>
</evidence>
<evidence type="ECO:0000256" key="8">
    <source>
        <dbReference type="SAM" id="MobiDB-lite"/>
    </source>
</evidence>
<dbReference type="InterPro" id="IPR012337">
    <property type="entry name" value="RNaseH-like_sf"/>
</dbReference>
<dbReference type="SUPFAM" id="SSF53098">
    <property type="entry name" value="Ribonuclease H-like"/>
    <property type="match status" value="1"/>
</dbReference>
<evidence type="ECO:0000256" key="4">
    <source>
        <dbReference type="ARBA" id="ARBA00022722"/>
    </source>
</evidence>
<keyword evidence="7 15" id="KW-0695">RNA-directed DNA polymerase</keyword>
<dbReference type="InterPro" id="IPR021109">
    <property type="entry name" value="Peptidase_aspartic_dom_sf"/>
</dbReference>
<dbReference type="Pfam" id="PF17917">
    <property type="entry name" value="RT_RNaseH"/>
    <property type="match status" value="1"/>
</dbReference>
<dbReference type="CDD" id="cd01647">
    <property type="entry name" value="RT_LTR"/>
    <property type="match status" value="1"/>
</dbReference>
<reference evidence="15" key="1">
    <citation type="journal article" date="2019" name="Sci. Rep.">
        <title>Draft genome of Tanacetum cinerariifolium, the natural source of mosquito coil.</title>
        <authorList>
            <person name="Yamashiro T."/>
            <person name="Shiraishi A."/>
            <person name="Satake H."/>
            <person name="Nakayama K."/>
        </authorList>
    </citation>
    <scope>NUCLEOTIDE SEQUENCE</scope>
</reference>
<accession>A0A6L2J314</accession>
<dbReference type="InterPro" id="IPR053134">
    <property type="entry name" value="RNA-dir_DNA_polymerase"/>
</dbReference>
<dbReference type="GO" id="GO:0016787">
    <property type="term" value="F:hydrolase activity"/>
    <property type="evidence" value="ECO:0007669"/>
    <property type="project" value="UniProtKB-KW"/>
</dbReference>
<dbReference type="InterPro" id="IPR000477">
    <property type="entry name" value="RT_dom"/>
</dbReference>
<dbReference type="Pfam" id="PF00078">
    <property type="entry name" value="RVT_1"/>
    <property type="match status" value="1"/>
</dbReference>
<evidence type="ECO:0000256" key="1">
    <source>
        <dbReference type="ARBA" id="ARBA00012493"/>
    </source>
</evidence>
<feature type="region of interest" description="Disordered" evidence="8">
    <location>
        <begin position="177"/>
        <end position="213"/>
    </location>
</feature>
<dbReference type="GO" id="GO:0003964">
    <property type="term" value="F:RNA-directed DNA polymerase activity"/>
    <property type="evidence" value="ECO:0007669"/>
    <property type="project" value="UniProtKB-KW"/>
</dbReference>
<keyword evidence="6" id="KW-0378">Hydrolase</keyword>
<evidence type="ECO:0000259" key="14">
    <source>
        <dbReference type="Pfam" id="PF24626"/>
    </source>
</evidence>
<evidence type="ECO:0000256" key="5">
    <source>
        <dbReference type="ARBA" id="ARBA00022759"/>
    </source>
</evidence>
<dbReference type="GO" id="GO:0004519">
    <property type="term" value="F:endonuclease activity"/>
    <property type="evidence" value="ECO:0007669"/>
    <property type="project" value="UniProtKB-KW"/>
</dbReference>
<keyword evidence="4" id="KW-0540">Nuclease</keyword>
<feature type="domain" description="GAG-pre-integrase" evidence="11">
    <location>
        <begin position="4"/>
        <end position="55"/>
    </location>
</feature>
<feature type="domain" description="Reverse transcriptase" evidence="9">
    <location>
        <begin position="780"/>
        <end position="884"/>
    </location>
</feature>
<dbReference type="Pfam" id="PF17919">
    <property type="entry name" value="RT_RNaseH_2"/>
    <property type="match status" value="1"/>
</dbReference>
<proteinExistence type="predicted"/>
<evidence type="ECO:0000259" key="9">
    <source>
        <dbReference type="Pfam" id="PF00078"/>
    </source>
</evidence>
<evidence type="ECO:0000259" key="13">
    <source>
        <dbReference type="Pfam" id="PF17919"/>
    </source>
</evidence>
<dbReference type="InterPro" id="IPR043128">
    <property type="entry name" value="Rev_trsase/Diguanyl_cyclase"/>
</dbReference>
<dbReference type="EMBL" id="BKCJ010000248">
    <property type="protein sequence ID" value="GEU31409.1"/>
    <property type="molecule type" value="Genomic_DNA"/>
</dbReference>
<organism evidence="15">
    <name type="scientific">Tanacetum cinerariifolium</name>
    <name type="common">Dalmatian daisy</name>
    <name type="synonym">Chrysanthemum cinerariifolium</name>
    <dbReference type="NCBI Taxonomy" id="118510"/>
    <lineage>
        <taxon>Eukaryota</taxon>
        <taxon>Viridiplantae</taxon>
        <taxon>Streptophyta</taxon>
        <taxon>Embryophyta</taxon>
        <taxon>Tracheophyta</taxon>
        <taxon>Spermatophyta</taxon>
        <taxon>Magnoliopsida</taxon>
        <taxon>eudicotyledons</taxon>
        <taxon>Gunneridae</taxon>
        <taxon>Pentapetalae</taxon>
        <taxon>asterids</taxon>
        <taxon>campanulids</taxon>
        <taxon>Asterales</taxon>
        <taxon>Asteraceae</taxon>
        <taxon>Asteroideae</taxon>
        <taxon>Anthemideae</taxon>
        <taxon>Anthemidinae</taxon>
        <taxon>Tanacetum</taxon>
    </lineage>
</organism>